<dbReference type="GO" id="GO:0009408">
    <property type="term" value="P:response to heat"/>
    <property type="evidence" value="ECO:0007669"/>
    <property type="project" value="InterPro"/>
</dbReference>
<dbReference type="InterPro" id="IPR002939">
    <property type="entry name" value="DnaJ_C"/>
</dbReference>
<dbReference type="CDD" id="cd10747">
    <property type="entry name" value="DnaJ_C"/>
    <property type="match status" value="1"/>
</dbReference>
<evidence type="ECO:0000313" key="12">
    <source>
        <dbReference type="EMBL" id="OAL10318.1"/>
    </source>
</evidence>
<feature type="binding site" evidence="8">
    <location>
        <position position="194"/>
    </location>
    <ligand>
        <name>Zn(2+)</name>
        <dbReference type="ChEBI" id="CHEBI:29105"/>
        <label>1</label>
    </ligand>
</feature>
<comment type="cofactor">
    <cofactor evidence="8">
        <name>Zn(2+)</name>
        <dbReference type="ChEBI" id="CHEBI:29105"/>
    </cofactor>
    <text evidence="8">Binds 2 Zn(2+) ions per monomer.</text>
</comment>
<dbReference type="GO" id="GO:0006260">
    <property type="term" value="P:DNA replication"/>
    <property type="evidence" value="ECO:0007669"/>
    <property type="project" value="UniProtKB-KW"/>
</dbReference>
<keyword evidence="5 8" id="KW-0143">Chaperone</keyword>
<keyword evidence="8" id="KW-0963">Cytoplasm</keyword>
<dbReference type="PROSITE" id="PS51188">
    <property type="entry name" value="ZF_CR"/>
    <property type="match status" value="1"/>
</dbReference>
<dbReference type="GO" id="GO:0008270">
    <property type="term" value="F:zinc ion binding"/>
    <property type="evidence" value="ECO:0007669"/>
    <property type="project" value="UniProtKB-UniRule"/>
</dbReference>
<dbReference type="InterPro" id="IPR036410">
    <property type="entry name" value="HSP_DnaJ_Cys-rich_dom_sf"/>
</dbReference>
<evidence type="ECO:0000259" key="10">
    <source>
        <dbReference type="PROSITE" id="PS50076"/>
    </source>
</evidence>
<evidence type="ECO:0000256" key="3">
    <source>
        <dbReference type="ARBA" id="ARBA00022771"/>
    </source>
</evidence>
<dbReference type="SUPFAM" id="SSF49493">
    <property type="entry name" value="HSP40/DnaJ peptide-binding domain"/>
    <property type="match status" value="1"/>
</dbReference>
<keyword evidence="4 8" id="KW-0862">Zinc</keyword>
<dbReference type="CDD" id="cd06257">
    <property type="entry name" value="DnaJ"/>
    <property type="match status" value="1"/>
</dbReference>
<evidence type="ECO:0000256" key="4">
    <source>
        <dbReference type="ARBA" id="ARBA00022833"/>
    </source>
</evidence>
<evidence type="ECO:0000259" key="11">
    <source>
        <dbReference type="PROSITE" id="PS51188"/>
    </source>
</evidence>
<feature type="binding site" evidence="8">
    <location>
        <position position="180"/>
    </location>
    <ligand>
        <name>Zn(2+)</name>
        <dbReference type="ChEBI" id="CHEBI:29105"/>
        <label>2</label>
    </ligand>
</feature>
<dbReference type="STRING" id="432608.A6V39_02665"/>
<dbReference type="InterPro" id="IPR008971">
    <property type="entry name" value="HSP40/DnaJ_pept-bd"/>
</dbReference>
<dbReference type="PROSITE" id="PS00636">
    <property type="entry name" value="DNAJ_1"/>
    <property type="match status" value="1"/>
</dbReference>
<dbReference type="EMBL" id="LWUJ01000011">
    <property type="protein sequence ID" value="OAL10318.1"/>
    <property type="molecule type" value="Genomic_DNA"/>
</dbReference>
<dbReference type="Gene3D" id="2.60.260.20">
    <property type="entry name" value="Urease metallochaperone UreE, N-terminal domain"/>
    <property type="match status" value="2"/>
</dbReference>
<organism evidence="12 13">
    <name type="scientific">Candidatus Mycoplasma haematobovis</name>
    <dbReference type="NCBI Taxonomy" id="432608"/>
    <lineage>
        <taxon>Bacteria</taxon>
        <taxon>Bacillati</taxon>
        <taxon>Mycoplasmatota</taxon>
        <taxon>Mollicutes</taxon>
        <taxon>Mycoplasmataceae</taxon>
        <taxon>Mycoplasma</taxon>
    </lineage>
</organism>
<keyword evidence="8" id="KW-0346">Stress response</keyword>
<dbReference type="HAMAP" id="MF_01152">
    <property type="entry name" value="DnaJ"/>
    <property type="match status" value="1"/>
</dbReference>
<dbReference type="Pfam" id="PF01556">
    <property type="entry name" value="DnaJ_C"/>
    <property type="match status" value="1"/>
</dbReference>
<accession>A0A1A9QDJ3</accession>
<feature type="domain" description="CR-type" evidence="11">
    <location>
        <begin position="119"/>
        <end position="203"/>
    </location>
</feature>
<dbReference type="AlphaFoldDB" id="A0A1A9QDJ3"/>
<feature type="binding site" evidence="8">
    <location>
        <position position="132"/>
    </location>
    <ligand>
        <name>Zn(2+)</name>
        <dbReference type="ChEBI" id="CHEBI:29105"/>
        <label>1</label>
    </ligand>
</feature>
<feature type="binding site" evidence="8">
    <location>
        <position position="191"/>
    </location>
    <ligand>
        <name>Zn(2+)</name>
        <dbReference type="ChEBI" id="CHEBI:29105"/>
        <label>1</label>
    </ligand>
</feature>
<dbReference type="SUPFAM" id="SSF46565">
    <property type="entry name" value="Chaperone J-domain"/>
    <property type="match status" value="1"/>
</dbReference>
<comment type="similarity">
    <text evidence="6 8">Belongs to the DnaJ family.</text>
</comment>
<comment type="function">
    <text evidence="8">Participates actively in the response to hyperosmotic and heat shock by preventing the aggregation of stress-denatured proteins and by disaggregating proteins, also in an autonomous, DnaK-independent fashion. Unfolded proteins bind initially to DnaJ; upon interaction with the DnaJ-bound protein, DnaK hydrolyzes its bound ATP, resulting in the formation of a stable complex. GrpE releases ADP from DnaK; ATP binding to DnaK triggers the release of the substrate protein, thus completing the reaction cycle. Several rounds of ATP-dependent interactions between DnaJ, DnaK and GrpE are required for fully efficient folding. Also involved, together with DnaK and GrpE, in the DNA replication of plasmids through activation of initiation proteins.</text>
</comment>
<dbReference type="InterPro" id="IPR001623">
    <property type="entry name" value="DnaJ_domain"/>
</dbReference>
<name>A0A1A9QDJ3_9MOLU</name>
<dbReference type="InterPro" id="IPR001305">
    <property type="entry name" value="HSP_DnaJ_Cys-rich_dom"/>
</dbReference>
<feature type="binding site" evidence="8">
    <location>
        <position position="177"/>
    </location>
    <ligand>
        <name>Zn(2+)</name>
        <dbReference type="ChEBI" id="CHEBI:29105"/>
        <label>2</label>
    </ligand>
</feature>
<dbReference type="FunFam" id="2.10.230.10:FF:000002">
    <property type="entry name" value="Molecular chaperone DnaJ"/>
    <property type="match status" value="1"/>
</dbReference>
<dbReference type="InterPro" id="IPR036869">
    <property type="entry name" value="J_dom_sf"/>
</dbReference>
<evidence type="ECO:0000256" key="9">
    <source>
        <dbReference type="PROSITE-ProRule" id="PRU00546"/>
    </source>
</evidence>
<evidence type="ECO:0000313" key="13">
    <source>
        <dbReference type="Proteomes" id="UP000077623"/>
    </source>
</evidence>
<feature type="binding site" evidence="8">
    <location>
        <position position="151"/>
    </location>
    <ligand>
        <name>Zn(2+)</name>
        <dbReference type="ChEBI" id="CHEBI:29105"/>
        <label>2</label>
    </ligand>
</feature>
<keyword evidence="2 8" id="KW-0677">Repeat</keyword>
<dbReference type="InterPro" id="IPR018253">
    <property type="entry name" value="DnaJ_domain_CS"/>
</dbReference>
<feature type="zinc finger region" description="CR-type" evidence="9">
    <location>
        <begin position="119"/>
        <end position="203"/>
    </location>
</feature>
<protein>
    <recommendedName>
        <fullName evidence="7 8">Chaperone protein DnaJ</fullName>
    </recommendedName>
</protein>
<feature type="binding site" evidence="8">
    <location>
        <position position="154"/>
    </location>
    <ligand>
        <name>Zn(2+)</name>
        <dbReference type="ChEBI" id="CHEBI:29105"/>
        <label>2</label>
    </ligand>
</feature>
<reference evidence="13" key="1">
    <citation type="submission" date="2016-04" db="EMBL/GenBank/DDBJ databases">
        <authorList>
            <person name="Quiroz-Castaneda R.E."/>
            <person name="Martinez-Ocampo F."/>
        </authorList>
    </citation>
    <scope>NUCLEOTIDE SEQUENCE [LARGE SCALE GENOMIC DNA]</scope>
    <source>
        <strain evidence="13">INIFAP01</strain>
    </source>
</reference>
<comment type="subunit">
    <text evidence="8">Homodimer.</text>
</comment>
<keyword evidence="13" id="KW-1185">Reference proteome</keyword>
<dbReference type="GO" id="GO:0042026">
    <property type="term" value="P:protein refolding"/>
    <property type="evidence" value="ECO:0007669"/>
    <property type="project" value="TreeGrafter"/>
</dbReference>
<evidence type="ECO:0000256" key="7">
    <source>
        <dbReference type="ARBA" id="ARBA00067609"/>
    </source>
</evidence>
<dbReference type="GO" id="GO:0005737">
    <property type="term" value="C:cytoplasm"/>
    <property type="evidence" value="ECO:0007669"/>
    <property type="project" value="UniProtKB-SubCell"/>
</dbReference>
<dbReference type="RefSeq" id="WP_187150160.1">
    <property type="nucleotide sequence ID" value="NZ_LWUJ01000011.1"/>
</dbReference>
<dbReference type="Pfam" id="PF00226">
    <property type="entry name" value="DnaJ"/>
    <property type="match status" value="1"/>
</dbReference>
<comment type="caution">
    <text evidence="12">The sequence shown here is derived from an EMBL/GenBank/DDBJ whole genome shotgun (WGS) entry which is preliminary data.</text>
</comment>
<comment type="subcellular location">
    <subcellularLocation>
        <location evidence="8">Cytoplasm</location>
    </subcellularLocation>
</comment>
<evidence type="ECO:0000256" key="2">
    <source>
        <dbReference type="ARBA" id="ARBA00022737"/>
    </source>
</evidence>
<dbReference type="PROSITE" id="PS50076">
    <property type="entry name" value="DNAJ_2"/>
    <property type="match status" value="1"/>
</dbReference>
<dbReference type="GO" id="GO:0051082">
    <property type="term" value="F:unfolded protein binding"/>
    <property type="evidence" value="ECO:0007669"/>
    <property type="project" value="UniProtKB-UniRule"/>
</dbReference>
<comment type="domain">
    <text evidence="8">The J domain is necessary and sufficient to stimulate DnaK ATPase activity. Zinc center 1 plays an important role in the autonomous, DnaK-independent chaperone activity of DnaJ. Zinc center 2 is essential for interaction with DnaK and for DnaJ activity.</text>
</comment>
<dbReference type="GO" id="GO:0005524">
    <property type="term" value="F:ATP binding"/>
    <property type="evidence" value="ECO:0007669"/>
    <property type="project" value="InterPro"/>
</dbReference>
<keyword evidence="3 8" id="KW-0863">Zinc-finger</keyword>
<evidence type="ECO:0000256" key="6">
    <source>
        <dbReference type="ARBA" id="ARBA00061004"/>
    </source>
</evidence>
<dbReference type="Pfam" id="PF00684">
    <property type="entry name" value="DnaJ_CXXCXGXG"/>
    <property type="match status" value="1"/>
</dbReference>
<keyword evidence="8" id="KW-0235">DNA replication</keyword>
<dbReference type="CDD" id="cd10719">
    <property type="entry name" value="DnaJ_zf"/>
    <property type="match status" value="1"/>
</dbReference>
<evidence type="ECO:0000256" key="8">
    <source>
        <dbReference type="HAMAP-Rule" id="MF_01152"/>
    </source>
</evidence>
<feature type="domain" description="J" evidence="10">
    <location>
        <begin position="4"/>
        <end position="68"/>
    </location>
</feature>
<comment type="caution">
    <text evidence="8">Lacks conserved residue(s) required for the propagation of feature annotation.</text>
</comment>
<dbReference type="GO" id="GO:0031072">
    <property type="term" value="F:heat shock protein binding"/>
    <property type="evidence" value="ECO:0007669"/>
    <property type="project" value="InterPro"/>
</dbReference>
<dbReference type="InterPro" id="IPR012724">
    <property type="entry name" value="DnaJ"/>
</dbReference>
<dbReference type="Gene3D" id="1.10.287.110">
    <property type="entry name" value="DnaJ domain"/>
    <property type="match status" value="1"/>
</dbReference>
<sequence>MAKDYYQILGVSHDATESEIKKAYRSLAKKYHPDVNKSPEAEDKFKDINEAYEVLSDAQKRQNYDTYGSADEQMQGNPFSGGGDFTEFFNDFFGGMHNQRQYEHYSDKVTISFLDSVRGTSRKYDYFSKQKCEVCKGNKAFLGDAKYVVVCGACRGTGQERVRKQSLFGIFDSTRPCSQCEGHGKVISKKCKECKGEGYKSQKKTVTVPIPAGIFDKQVLSFWDKSGLVDVKISLKIKVEESEIFERKKADDLNIYTRIYINPFTAIFGGVAEIPTPKGIKTIKIPEGTNSGDKLKLRGEGITVNRNSGDLIGEVKFTTYPKLTKEQKEILKSLSGQETSETTKWIAKAKKIIS</sequence>
<feature type="binding site" evidence="8">
    <location>
        <position position="135"/>
    </location>
    <ligand>
        <name>Zn(2+)</name>
        <dbReference type="ChEBI" id="CHEBI:29105"/>
        <label>1</label>
    </ligand>
</feature>
<gene>
    <name evidence="8" type="primary">dnaJ</name>
    <name evidence="12" type="ORF">A6V39_02665</name>
</gene>
<proteinExistence type="inferred from homology"/>
<dbReference type="PANTHER" id="PTHR43096">
    <property type="entry name" value="DNAJ HOMOLOG 1, MITOCHONDRIAL-RELATED"/>
    <property type="match status" value="1"/>
</dbReference>
<evidence type="ECO:0000256" key="1">
    <source>
        <dbReference type="ARBA" id="ARBA00022723"/>
    </source>
</evidence>
<keyword evidence="1 8" id="KW-0479">Metal-binding</keyword>
<evidence type="ECO:0000256" key="5">
    <source>
        <dbReference type="ARBA" id="ARBA00023186"/>
    </source>
</evidence>
<dbReference type="SMART" id="SM00271">
    <property type="entry name" value="DnaJ"/>
    <property type="match status" value="1"/>
</dbReference>
<dbReference type="Proteomes" id="UP000077623">
    <property type="component" value="Unassembled WGS sequence"/>
</dbReference>
<dbReference type="Gene3D" id="2.10.230.10">
    <property type="entry name" value="Heat shock protein DnaJ, cysteine-rich domain"/>
    <property type="match status" value="1"/>
</dbReference>
<dbReference type="PRINTS" id="PR00625">
    <property type="entry name" value="JDOMAIN"/>
</dbReference>
<dbReference type="SUPFAM" id="SSF57938">
    <property type="entry name" value="DnaJ/Hsp40 cysteine-rich domain"/>
    <property type="match status" value="1"/>
</dbReference>
<dbReference type="PANTHER" id="PTHR43096:SF52">
    <property type="entry name" value="DNAJ HOMOLOG 1, MITOCHONDRIAL-RELATED"/>
    <property type="match status" value="1"/>
</dbReference>